<evidence type="ECO:0000256" key="5">
    <source>
        <dbReference type="ARBA" id="ARBA00023180"/>
    </source>
</evidence>
<feature type="region of interest" description="Disordered" evidence="6">
    <location>
        <begin position="606"/>
        <end position="631"/>
    </location>
</feature>
<evidence type="ECO:0000256" key="6">
    <source>
        <dbReference type="SAM" id="MobiDB-lite"/>
    </source>
</evidence>
<evidence type="ECO:0000256" key="4">
    <source>
        <dbReference type="ARBA" id="ARBA00022801"/>
    </source>
</evidence>
<feature type="compositionally biased region" description="Basic and acidic residues" evidence="6">
    <location>
        <begin position="612"/>
        <end position="626"/>
    </location>
</feature>
<dbReference type="InterPro" id="IPR029058">
    <property type="entry name" value="AB_hydrolase_fold"/>
</dbReference>
<evidence type="ECO:0000259" key="7">
    <source>
        <dbReference type="Pfam" id="PF00135"/>
    </source>
</evidence>
<dbReference type="PROSITE" id="PS00941">
    <property type="entry name" value="CARBOXYLESTERASE_B_2"/>
    <property type="match status" value="1"/>
</dbReference>
<dbReference type="PANTHER" id="PTHR43903">
    <property type="entry name" value="NEUROLIGIN"/>
    <property type="match status" value="1"/>
</dbReference>
<dbReference type="SUPFAM" id="SSF53474">
    <property type="entry name" value="alpha/beta-Hydrolases"/>
    <property type="match status" value="1"/>
</dbReference>
<dbReference type="Gene3D" id="3.40.50.1820">
    <property type="entry name" value="alpha/beta hydrolase"/>
    <property type="match status" value="1"/>
</dbReference>
<dbReference type="GO" id="GO:0052689">
    <property type="term" value="F:carboxylic ester hydrolase activity"/>
    <property type="evidence" value="ECO:0007669"/>
    <property type="project" value="UniProtKB-KW"/>
</dbReference>
<keyword evidence="4" id="KW-0378">Hydrolase</keyword>
<dbReference type="PROSITE" id="PS00122">
    <property type="entry name" value="CARBOXYLESTERASE_B_1"/>
    <property type="match status" value="1"/>
</dbReference>
<organism evidence="8">
    <name type="scientific">Timema douglasi</name>
    <name type="common">Walking stick</name>
    <dbReference type="NCBI Taxonomy" id="61478"/>
    <lineage>
        <taxon>Eukaryota</taxon>
        <taxon>Metazoa</taxon>
        <taxon>Ecdysozoa</taxon>
        <taxon>Arthropoda</taxon>
        <taxon>Hexapoda</taxon>
        <taxon>Insecta</taxon>
        <taxon>Pterygota</taxon>
        <taxon>Neoptera</taxon>
        <taxon>Polyneoptera</taxon>
        <taxon>Phasmatodea</taxon>
        <taxon>Timematodea</taxon>
        <taxon>Timematoidea</taxon>
        <taxon>Timematidae</taxon>
        <taxon>Timema</taxon>
    </lineage>
</organism>
<evidence type="ECO:0000313" key="8">
    <source>
        <dbReference type="EMBL" id="CAD7201584.1"/>
    </source>
</evidence>
<keyword evidence="5" id="KW-0325">Glycoprotein</keyword>
<evidence type="ECO:0000256" key="2">
    <source>
        <dbReference type="ARBA" id="ARBA00022487"/>
    </source>
</evidence>
<feature type="region of interest" description="Disordered" evidence="6">
    <location>
        <begin position="561"/>
        <end position="591"/>
    </location>
</feature>
<name>A0A7R8VN19_TIMDO</name>
<proteinExistence type="inferred from homology"/>
<dbReference type="InterPro" id="IPR002018">
    <property type="entry name" value="CarbesteraseB"/>
</dbReference>
<dbReference type="AlphaFoldDB" id="A0A7R8VN19"/>
<sequence length="719" mass="81396">MRDNIQYNALTTHRLVHLKDYFFHYFCNFPLGDEKLHKHKMGLKNQIVATAWALEILILLRNSLCQEPRVQLNQGVAVGIKIYADSREPIHVYLGIPYSAPRIGESRFSPPEPPPPWNRTFYANKFAPSCVQLTDPASKTPFPQDEDCLYLNIYVPEKNINRRETSVLVFIEGGGFVSGSVNNFPAQELAAEGVIVVSINYRLNVFGFFCLNDIYARGNLGLLDQYFALLWVKDNIESFGGNKSSITLMGHSAGAASVIYHMISPRTSGYFQRAIVMSGSVLSPWSRVEDPSKCSRAIARSLGCLAETSRTILQCLRSKSVEELLHSFLPEAEQYLPRDPEEVLKTGQYGPIPVLMGTTSYEGVVTLYQWRDLIRQSYQELRSFFENSAIPNILEHYDFIKRNSEGIREIIKWQYVNQVQEGDTNGMSNRAIKHLVLERGPLNTSVGRPSTSSCRYHGSGWQRLHFNKALFHFERKMGVQRPNQYTEHGQLYTVHGLRMGITFAKHQETFGRQPSSKDKQAGRHGAKSKSVIPGTQAPEKLAPALPCRPALDYLRKKTSTGTGWREDLAPPSDHPITRKSGAQPPNSHLLRPSLICPRTIIETNCPEFPSGDLKENSQENRPKYDDSNQMQQSFVQHTTPKFQVQSSQRPRGLVSHENSQWLEEQIDRVRQCSVHNSGSSELDHMALCLFILVFSSNLNDEQCSVLMCVKDPYKVLVSQ</sequence>
<evidence type="ECO:0000256" key="3">
    <source>
        <dbReference type="ARBA" id="ARBA00022729"/>
    </source>
</evidence>
<feature type="domain" description="Carboxylesterase type B" evidence="7">
    <location>
        <begin position="67"/>
        <end position="432"/>
    </location>
</feature>
<feature type="region of interest" description="Disordered" evidence="6">
    <location>
        <begin position="508"/>
        <end position="544"/>
    </location>
</feature>
<reference evidence="8" key="1">
    <citation type="submission" date="2020-11" db="EMBL/GenBank/DDBJ databases">
        <authorList>
            <person name="Tran Van P."/>
        </authorList>
    </citation>
    <scope>NUCLEOTIDE SEQUENCE</scope>
</reference>
<protein>
    <recommendedName>
        <fullName evidence="7">Carboxylesterase type B domain-containing protein</fullName>
    </recommendedName>
</protein>
<keyword evidence="2" id="KW-0719">Serine esterase</keyword>
<evidence type="ECO:0000256" key="1">
    <source>
        <dbReference type="ARBA" id="ARBA00005964"/>
    </source>
</evidence>
<dbReference type="InterPro" id="IPR019819">
    <property type="entry name" value="Carboxylesterase_B_CS"/>
</dbReference>
<dbReference type="EMBL" id="OA568495">
    <property type="protein sequence ID" value="CAD7201584.1"/>
    <property type="molecule type" value="Genomic_DNA"/>
</dbReference>
<feature type="compositionally biased region" description="Basic and acidic residues" evidence="6">
    <location>
        <begin position="508"/>
        <end position="521"/>
    </location>
</feature>
<dbReference type="InterPro" id="IPR051093">
    <property type="entry name" value="Neuroligin/BSAL"/>
</dbReference>
<accession>A0A7R8VN19</accession>
<gene>
    <name evidence="8" type="ORF">TDIB3V08_LOCUS7780</name>
</gene>
<dbReference type="Pfam" id="PF00135">
    <property type="entry name" value="COesterase"/>
    <property type="match status" value="1"/>
</dbReference>
<keyword evidence="3" id="KW-0732">Signal</keyword>
<dbReference type="InterPro" id="IPR019826">
    <property type="entry name" value="Carboxylesterase_B_AS"/>
</dbReference>
<comment type="similarity">
    <text evidence="1">Belongs to the type-B carboxylesterase/lipase family.</text>
</comment>